<reference evidence="1" key="1">
    <citation type="submission" date="2020-03" db="EMBL/GenBank/DDBJ databases">
        <title>The deep terrestrial virosphere.</title>
        <authorList>
            <person name="Holmfeldt K."/>
            <person name="Nilsson E."/>
            <person name="Simone D."/>
            <person name="Lopez-Fernandez M."/>
            <person name="Wu X."/>
            <person name="de Brujin I."/>
            <person name="Lundin D."/>
            <person name="Andersson A."/>
            <person name="Bertilsson S."/>
            <person name="Dopson M."/>
        </authorList>
    </citation>
    <scope>NUCLEOTIDE SEQUENCE</scope>
    <source>
        <strain evidence="1">MM171A00097</strain>
        <strain evidence="2">MM171B00243</strain>
    </source>
</reference>
<dbReference type="EMBL" id="MT143710">
    <property type="protein sequence ID" value="QJA43451.1"/>
    <property type="molecule type" value="Genomic_DNA"/>
</dbReference>
<dbReference type="Gene3D" id="2.60.120.560">
    <property type="entry name" value="Exo-inulinase, domain 1"/>
    <property type="match status" value="1"/>
</dbReference>
<dbReference type="Gene3D" id="2.60.120.1390">
    <property type="match status" value="1"/>
</dbReference>
<proteinExistence type="predicted"/>
<protein>
    <submittedName>
        <fullName evidence="1">Uncharacterized protein</fullName>
    </submittedName>
</protein>
<organism evidence="1">
    <name type="scientific">viral metagenome</name>
    <dbReference type="NCBI Taxonomy" id="1070528"/>
    <lineage>
        <taxon>unclassified sequences</taxon>
        <taxon>metagenomes</taxon>
        <taxon>organismal metagenomes</taxon>
    </lineage>
</organism>
<dbReference type="InterPro" id="IPR021345">
    <property type="entry name" value="DUF2961"/>
</dbReference>
<dbReference type="AlphaFoldDB" id="A0A6H1Z7L5"/>
<dbReference type="EMBL" id="MT143883">
    <property type="protein sequence ID" value="QJB04498.1"/>
    <property type="molecule type" value="Genomic_DNA"/>
</dbReference>
<evidence type="ECO:0000313" key="1">
    <source>
        <dbReference type="EMBL" id="QJA43451.1"/>
    </source>
</evidence>
<gene>
    <name evidence="1" type="ORF">MM171A00097_0098</name>
    <name evidence="2" type="ORF">MM171B00243_0052</name>
</gene>
<name>A0A6H1Z7L5_9ZZZZ</name>
<dbReference type="Pfam" id="PF11175">
    <property type="entry name" value="DUF2961"/>
    <property type="match status" value="1"/>
</dbReference>
<sequence>MTIYHPHSGFDLLENEHINLKERIAGVPLKWDSVGGVPLERNTEPVAHAGNLGFVSYSGMNRVANLKVSQYDGTVLYENDFTDDALNAIPDGFAEWTDVATAWEVKADGVHPSGRCVEQTVAGNIWSVLYCTEYIPPADGRYVIEVDVWAEIGAGLWEMGASFYQTAPGTFYYCRWQHESWLGVYNYGVANIQHRQCDDYTAAKEVWFRLKVILDGQRAWGYITTLAADAPSMWINCNWGKTITLFEAPGPLNKPLAGTIKQLWLTRGAVQDMTLKIYYDGDGAPTIDMPAWDFFFGVPYIAYMTRLVGHSMVGQSCYRYIDIPYTAGIKIVLENDVDADVAVWSQIAYRNLTPPHTLDRYTRLYAVRHTANMAPLAWEEYLNIAGRGVLHSIYQQVSNDNDVNWMEGNTRMYLDGESSPSLEATGTEDLVLNSFGWQFYGCTDWAGVPIKSIAGPAPWIIAQYRIFERDSVPFDTGLRIKWQNGQETEGVPGGNSDLVTVVHYYLDA</sequence>
<evidence type="ECO:0000313" key="2">
    <source>
        <dbReference type="EMBL" id="QJB04498.1"/>
    </source>
</evidence>
<accession>A0A6H1Z7L5</accession>